<keyword evidence="5" id="KW-0804">Transcription</keyword>
<feature type="domain" description="OmpR/PhoB-type" evidence="9">
    <location>
        <begin position="130"/>
        <end position="227"/>
    </location>
</feature>
<dbReference type="CDD" id="cd00383">
    <property type="entry name" value="trans_reg_C"/>
    <property type="match status" value="1"/>
</dbReference>
<dbReference type="SUPFAM" id="SSF46894">
    <property type="entry name" value="C-terminal effector domain of the bipartite response regulators"/>
    <property type="match status" value="1"/>
</dbReference>
<gene>
    <name evidence="10" type="ORF">OS242_18260</name>
</gene>
<keyword evidence="2" id="KW-0902">Two-component regulatory system</keyword>
<evidence type="ECO:0000259" key="8">
    <source>
        <dbReference type="PROSITE" id="PS50110"/>
    </source>
</evidence>
<evidence type="ECO:0000256" key="2">
    <source>
        <dbReference type="ARBA" id="ARBA00023012"/>
    </source>
</evidence>
<dbReference type="PROSITE" id="PS50110">
    <property type="entry name" value="RESPONSE_REGULATORY"/>
    <property type="match status" value="1"/>
</dbReference>
<dbReference type="InterPro" id="IPR001867">
    <property type="entry name" value="OmpR/PhoB-type_DNA-bd"/>
</dbReference>
<name>A0ABT3X4Q8_9BACL</name>
<proteinExistence type="predicted"/>
<feature type="DNA-binding region" description="OmpR/PhoB-type" evidence="7">
    <location>
        <begin position="130"/>
        <end position="227"/>
    </location>
</feature>
<keyword evidence="1 6" id="KW-0597">Phosphoprotein</keyword>
<evidence type="ECO:0000256" key="5">
    <source>
        <dbReference type="ARBA" id="ARBA00023163"/>
    </source>
</evidence>
<dbReference type="PANTHER" id="PTHR48111">
    <property type="entry name" value="REGULATOR OF RPOS"/>
    <property type="match status" value="1"/>
</dbReference>
<dbReference type="InterPro" id="IPR039420">
    <property type="entry name" value="WalR-like"/>
</dbReference>
<dbReference type="InterPro" id="IPR011006">
    <property type="entry name" value="CheY-like_superfamily"/>
</dbReference>
<protein>
    <submittedName>
        <fullName evidence="10">Response regulator transcription factor</fullName>
    </submittedName>
</protein>
<reference evidence="10 11" key="1">
    <citation type="submission" date="2022-11" db="EMBL/GenBank/DDBJ databases">
        <title>Study of microbial diversity in lake waters.</title>
        <authorList>
            <person name="Zhang J."/>
        </authorList>
    </citation>
    <scope>NUCLEOTIDE SEQUENCE [LARGE SCALE GENOMIC DNA]</scope>
    <source>
        <strain evidence="10 11">DT12</strain>
    </source>
</reference>
<evidence type="ECO:0000256" key="3">
    <source>
        <dbReference type="ARBA" id="ARBA00023015"/>
    </source>
</evidence>
<dbReference type="SMART" id="SM00862">
    <property type="entry name" value="Trans_reg_C"/>
    <property type="match status" value="1"/>
</dbReference>
<dbReference type="Proteomes" id="UP001208017">
    <property type="component" value="Unassembled WGS sequence"/>
</dbReference>
<evidence type="ECO:0000256" key="4">
    <source>
        <dbReference type="ARBA" id="ARBA00023125"/>
    </source>
</evidence>
<evidence type="ECO:0000259" key="9">
    <source>
        <dbReference type="PROSITE" id="PS51755"/>
    </source>
</evidence>
<keyword evidence="11" id="KW-1185">Reference proteome</keyword>
<organism evidence="10 11">
    <name type="scientific">Tumebacillus lacus</name>
    <dbReference type="NCBI Taxonomy" id="2995335"/>
    <lineage>
        <taxon>Bacteria</taxon>
        <taxon>Bacillati</taxon>
        <taxon>Bacillota</taxon>
        <taxon>Bacilli</taxon>
        <taxon>Bacillales</taxon>
        <taxon>Alicyclobacillaceae</taxon>
        <taxon>Tumebacillus</taxon>
    </lineage>
</organism>
<dbReference type="Pfam" id="PF00072">
    <property type="entry name" value="Response_reg"/>
    <property type="match status" value="1"/>
</dbReference>
<dbReference type="InterPro" id="IPR016032">
    <property type="entry name" value="Sig_transdc_resp-reg_C-effctor"/>
</dbReference>
<keyword evidence="4 7" id="KW-0238">DNA-binding</keyword>
<dbReference type="SMART" id="SM00448">
    <property type="entry name" value="REC"/>
    <property type="match status" value="1"/>
</dbReference>
<keyword evidence="3" id="KW-0805">Transcription regulation</keyword>
<feature type="domain" description="Response regulatory" evidence="8">
    <location>
        <begin position="8"/>
        <end position="122"/>
    </location>
</feature>
<comment type="caution">
    <text evidence="10">The sequence shown here is derived from an EMBL/GenBank/DDBJ whole genome shotgun (WGS) entry which is preliminary data.</text>
</comment>
<evidence type="ECO:0000256" key="6">
    <source>
        <dbReference type="PROSITE-ProRule" id="PRU00169"/>
    </source>
</evidence>
<dbReference type="InterPro" id="IPR036388">
    <property type="entry name" value="WH-like_DNA-bd_sf"/>
</dbReference>
<dbReference type="Pfam" id="PF00486">
    <property type="entry name" value="Trans_reg_C"/>
    <property type="match status" value="1"/>
</dbReference>
<dbReference type="CDD" id="cd17574">
    <property type="entry name" value="REC_OmpR"/>
    <property type="match status" value="1"/>
</dbReference>
<evidence type="ECO:0000313" key="11">
    <source>
        <dbReference type="Proteomes" id="UP001208017"/>
    </source>
</evidence>
<accession>A0ABT3X4Q8</accession>
<evidence type="ECO:0000256" key="1">
    <source>
        <dbReference type="ARBA" id="ARBA00022553"/>
    </source>
</evidence>
<evidence type="ECO:0000256" key="7">
    <source>
        <dbReference type="PROSITE-ProRule" id="PRU01091"/>
    </source>
</evidence>
<dbReference type="Gene3D" id="1.10.10.10">
    <property type="entry name" value="Winged helix-like DNA-binding domain superfamily/Winged helix DNA-binding domain"/>
    <property type="match status" value="1"/>
</dbReference>
<dbReference type="Gene3D" id="6.10.250.690">
    <property type="match status" value="1"/>
</dbReference>
<dbReference type="EMBL" id="JAPMLT010000013">
    <property type="protein sequence ID" value="MCX7571893.1"/>
    <property type="molecule type" value="Genomic_DNA"/>
</dbReference>
<dbReference type="Gene3D" id="3.40.50.2300">
    <property type="match status" value="1"/>
</dbReference>
<dbReference type="RefSeq" id="WP_267153138.1">
    <property type="nucleotide sequence ID" value="NZ_JAPMLT010000013.1"/>
</dbReference>
<dbReference type="InterPro" id="IPR001789">
    <property type="entry name" value="Sig_transdc_resp-reg_receiver"/>
</dbReference>
<dbReference type="PROSITE" id="PS51755">
    <property type="entry name" value="OMPR_PHOB"/>
    <property type="match status" value="1"/>
</dbReference>
<evidence type="ECO:0000313" key="10">
    <source>
        <dbReference type="EMBL" id="MCX7571893.1"/>
    </source>
</evidence>
<feature type="modified residue" description="4-aspartylphosphate" evidence="6">
    <location>
        <position position="57"/>
    </location>
</feature>
<dbReference type="PANTHER" id="PTHR48111:SF22">
    <property type="entry name" value="REGULATOR OF RPOS"/>
    <property type="match status" value="1"/>
</dbReference>
<sequence>MYPTHSIKILLVDDEPNILQFLVMGLENEGFQVETAPDGLTALTIAEQFHPQIVILDVMMPGLDGFEVCKRLKNRETPTAVIMLTAKEEVEDRVKGLTLGADDYMIKPFSFDELLARIHARVRNQFPHLLSEVAVGPFRINDRRKEITCGHDVLSLSATEYELLKYLVLNHGLVLSKALILDKVWGYDFGGQDNIVEVYIRSLREKIGDREHRVIRTVRGSGYRVDLP</sequence>
<dbReference type="SUPFAM" id="SSF52172">
    <property type="entry name" value="CheY-like"/>
    <property type="match status" value="1"/>
</dbReference>